<dbReference type="CDD" id="cd06260">
    <property type="entry name" value="DUF820-like"/>
    <property type="match status" value="1"/>
</dbReference>
<comment type="caution">
    <text evidence="2">The sequence shown here is derived from an EMBL/GenBank/DDBJ whole genome shotgun (WGS) entry which is preliminary data.</text>
</comment>
<dbReference type="Proteomes" id="UP001230685">
    <property type="component" value="Unassembled WGS sequence"/>
</dbReference>
<evidence type="ECO:0000259" key="1">
    <source>
        <dbReference type="Pfam" id="PF05685"/>
    </source>
</evidence>
<dbReference type="SUPFAM" id="SSF52980">
    <property type="entry name" value="Restriction endonuclease-like"/>
    <property type="match status" value="1"/>
</dbReference>
<reference evidence="2 3" key="1">
    <citation type="submission" date="2023-07" db="EMBL/GenBank/DDBJ databases">
        <authorList>
            <person name="Kim M.K."/>
        </authorList>
    </citation>
    <scope>NUCLEOTIDE SEQUENCE [LARGE SCALE GENOMIC DNA]</scope>
    <source>
        <strain evidence="2 3">KR1UV-12</strain>
    </source>
</reference>
<keyword evidence="2" id="KW-0540">Nuclease</keyword>
<dbReference type="InterPro" id="IPR011335">
    <property type="entry name" value="Restrct_endonuc-II-like"/>
</dbReference>
<dbReference type="RefSeq" id="WP_305172925.1">
    <property type="nucleotide sequence ID" value="NZ_JAUUDS010000003.1"/>
</dbReference>
<dbReference type="Pfam" id="PF05685">
    <property type="entry name" value="Uma2"/>
    <property type="match status" value="1"/>
</dbReference>
<dbReference type="InterPro" id="IPR008538">
    <property type="entry name" value="Uma2"/>
</dbReference>
<dbReference type="InterPro" id="IPR012296">
    <property type="entry name" value="Nuclease_put_TT1808"/>
</dbReference>
<keyword evidence="2" id="KW-0255">Endonuclease</keyword>
<dbReference type="Gene3D" id="3.90.1570.10">
    <property type="entry name" value="tt1808, chain A"/>
    <property type="match status" value="1"/>
</dbReference>
<keyword evidence="3" id="KW-1185">Reference proteome</keyword>
<dbReference type="EMBL" id="JAUUDS010000003">
    <property type="protein sequence ID" value="MDP1027211.1"/>
    <property type="molecule type" value="Genomic_DNA"/>
</dbReference>
<keyword evidence="2" id="KW-0378">Hydrolase</keyword>
<name>A0ABT9EK86_9SPHN</name>
<proteinExistence type="predicted"/>
<accession>A0ABT9EK86</accession>
<sequence>MNRPAAISATPLDSSFRARFSTAEFVRMGEAGAFADMKVELVHGELERMNPPHNRHAARQAKIVIRLARIVPEDLIRGEVGLDLGDDTVLSCDVAVLRAPIVEQRLLEPVELALAIEVAETTSQRDLGIKRLAYARAGISHYWVIDGERATVHIFSDPVAGEYTGNASARFGEPIPVPGTDATIVID</sequence>
<protein>
    <submittedName>
        <fullName evidence="2">Uma2 family endonuclease</fullName>
    </submittedName>
</protein>
<dbReference type="PANTHER" id="PTHR35400">
    <property type="entry name" value="SLR1083 PROTEIN"/>
    <property type="match status" value="1"/>
</dbReference>
<gene>
    <name evidence="2" type="ORF">Q5H91_08305</name>
</gene>
<feature type="domain" description="Putative restriction endonuclease" evidence="1">
    <location>
        <begin position="24"/>
        <end position="175"/>
    </location>
</feature>
<evidence type="ECO:0000313" key="3">
    <source>
        <dbReference type="Proteomes" id="UP001230685"/>
    </source>
</evidence>
<organism evidence="2 3">
    <name type="scientific">Sphingomonas aurea</name>
    <dbReference type="NCBI Taxonomy" id="3063994"/>
    <lineage>
        <taxon>Bacteria</taxon>
        <taxon>Pseudomonadati</taxon>
        <taxon>Pseudomonadota</taxon>
        <taxon>Alphaproteobacteria</taxon>
        <taxon>Sphingomonadales</taxon>
        <taxon>Sphingomonadaceae</taxon>
        <taxon>Sphingomonas</taxon>
    </lineage>
</organism>
<dbReference type="GO" id="GO:0004519">
    <property type="term" value="F:endonuclease activity"/>
    <property type="evidence" value="ECO:0007669"/>
    <property type="project" value="UniProtKB-KW"/>
</dbReference>
<evidence type="ECO:0000313" key="2">
    <source>
        <dbReference type="EMBL" id="MDP1027211.1"/>
    </source>
</evidence>
<dbReference type="PANTHER" id="PTHR35400:SF3">
    <property type="entry name" value="SLL1072 PROTEIN"/>
    <property type="match status" value="1"/>
</dbReference>